<proteinExistence type="predicted"/>
<dbReference type="Gene3D" id="3.40.630.30">
    <property type="match status" value="1"/>
</dbReference>
<keyword evidence="2 4" id="KW-0808">Transferase</keyword>
<keyword evidence="5" id="KW-1185">Reference proteome</keyword>
<dbReference type="Proteomes" id="UP000198362">
    <property type="component" value="Unassembled WGS sequence"/>
</dbReference>
<keyword evidence="3" id="KW-0012">Acyltransferase</keyword>
<dbReference type="RefSeq" id="WP_089252569.1">
    <property type="nucleotide sequence ID" value="NZ_FZPH01000010.1"/>
</dbReference>
<organism evidence="4 5">
    <name type="scientific">Asanoa hainanensis</name>
    <dbReference type="NCBI Taxonomy" id="560556"/>
    <lineage>
        <taxon>Bacteria</taxon>
        <taxon>Bacillati</taxon>
        <taxon>Actinomycetota</taxon>
        <taxon>Actinomycetes</taxon>
        <taxon>Micromonosporales</taxon>
        <taxon>Micromonosporaceae</taxon>
        <taxon>Asanoa</taxon>
    </lineage>
</organism>
<reference evidence="4 5" key="1">
    <citation type="submission" date="2017-06" db="EMBL/GenBank/DDBJ databases">
        <authorList>
            <person name="Kim H.J."/>
            <person name="Triplett B.A."/>
        </authorList>
    </citation>
    <scope>NUCLEOTIDE SEQUENCE [LARGE SCALE GENOMIC DNA]</scope>
    <source>
        <strain evidence="4 5">CGMCC 4.5593</strain>
    </source>
</reference>
<name>A0A239NRN5_9ACTN</name>
<dbReference type="GO" id="GO:0016746">
    <property type="term" value="F:acyltransferase activity"/>
    <property type="evidence" value="ECO:0007669"/>
    <property type="project" value="UniProtKB-KW"/>
</dbReference>
<evidence type="ECO:0000313" key="4">
    <source>
        <dbReference type="EMBL" id="SNT57581.1"/>
    </source>
</evidence>
<dbReference type="SUPFAM" id="SSF55729">
    <property type="entry name" value="Acyl-CoA N-acyltransferases (Nat)"/>
    <property type="match status" value="1"/>
</dbReference>
<protein>
    <submittedName>
        <fullName evidence="4">Acetyltransferase (GNAT) family protein</fullName>
    </submittedName>
</protein>
<dbReference type="PANTHER" id="PTHR36449">
    <property type="entry name" value="ACETYLTRANSFERASE-RELATED"/>
    <property type="match status" value="1"/>
</dbReference>
<dbReference type="AlphaFoldDB" id="A0A239NRN5"/>
<dbReference type="OrthoDB" id="9799147at2"/>
<sequence length="185" mass="19573">MSFRFSGVETLGPTHAVGGFDCGSAAQSEWLAEHALQSHRAGLSRVYVVRGIEAGLDRVVGYYALAAGSVAPASASKRMMHGTGRYHQPVVLLTRLGVDRSAQGVGLGRALVVDALRRIAGAAEVIGVRAVLIHCESPSARDFYLRLAEFEPSPTDPMHLLLLMKDLRRALNPAAALSTVGTPTG</sequence>
<accession>A0A239NRN5</accession>
<evidence type="ECO:0000256" key="1">
    <source>
        <dbReference type="ARBA" id="ARBA00022649"/>
    </source>
</evidence>
<dbReference type="PANTHER" id="PTHR36449:SF1">
    <property type="entry name" value="ACETYLTRANSFERASE"/>
    <property type="match status" value="1"/>
</dbReference>
<keyword evidence="1" id="KW-1277">Toxin-antitoxin system</keyword>
<evidence type="ECO:0000256" key="3">
    <source>
        <dbReference type="ARBA" id="ARBA00023315"/>
    </source>
</evidence>
<evidence type="ECO:0000256" key="2">
    <source>
        <dbReference type="ARBA" id="ARBA00022679"/>
    </source>
</evidence>
<evidence type="ECO:0000313" key="5">
    <source>
        <dbReference type="Proteomes" id="UP000198362"/>
    </source>
</evidence>
<dbReference type="EMBL" id="FZPH01000010">
    <property type="protein sequence ID" value="SNT57581.1"/>
    <property type="molecule type" value="Genomic_DNA"/>
</dbReference>
<gene>
    <name evidence="4" type="ORF">SAMN05421812_110162</name>
</gene>
<dbReference type="InterPro" id="IPR016181">
    <property type="entry name" value="Acyl_CoA_acyltransferase"/>
</dbReference>